<comment type="similarity">
    <text evidence="2">Belongs to the spermidine/spermine synthase family.</text>
</comment>
<keyword evidence="5" id="KW-0068">Autocatalytic cleavage</keyword>
<evidence type="ECO:0000256" key="4">
    <source>
        <dbReference type="ARBA" id="ARBA00022793"/>
    </source>
</evidence>
<feature type="domain" description="PABS" evidence="13">
    <location>
        <begin position="294"/>
        <end position="426"/>
    </location>
</feature>
<sequence>MPKQEQEEAQPFKVALSTKFVVTSITASCAVAFGMGRLAKMTLTTPTAVASIKKDPAQIDMPTPIAPKGKEVPETIYTAKNFDTRKSATIFSQWLQQDPEDWNNVPEPINERLNETYEEDDEEHLPAGQHLLVDIDNIEADFLDSEERLATAMVDLVNGSGLTLLSYHCHGMVPSGVSCAGVLLESHVSFHTWPAEGVITLDLFTCGCTSLLDSMKIIENLFAIPRNGPDGDQPTVLWAYKRRGFKDQISDLPHNKPGSPRDTFAYPIGIHGQDYKKDVASAEIAPNKFAYVYDYIQRPHQDTALYMKSISNDGSYESKNPELFSPNRLFYYNGVFKSSSLGNAEAFESMVHPAMMAHPDPKKVLVYGSATGAALREVLKHTTVTEVTMVGVDTTLMQFARQYLPSWNDCSNFGLAKNCFDDARVKFVDSVTPSSKFDVVVVDTDFFEGVHDQEFLKGLVTLLSEQGVTVFHVTKDRPADMARVLPKGSKAFILDTKRTDFMTELESAGFGQTKEYKEKQVGFAEPRNHVVAFKGGALNWGLNEAQINRELVRRTAVTTSGVSALKFFDGAKMTTYSRFSNGKGGLDCISSPTEQVCANRAGIERQESSNNTGGDKQCGGSPQMPACKHAEYLQHVTAAAATVSSST</sequence>
<evidence type="ECO:0000256" key="3">
    <source>
        <dbReference type="ARBA" id="ARBA00022679"/>
    </source>
</evidence>
<reference evidence="14" key="1">
    <citation type="submission" date="2023-08" db="EMBL/GenBank/DDBJ databases">
        <authorList>
            <person name="Audoor S."/>
            <person name="Bilcke G."/>
        </authorList>
    </citation>
    <scope>NUCLEOTIDE SEQUENCE</scope>
</reference>
<keyword evidence="6 11" id="KW-0620">Polyamine biosynthesis</keyword>
<dbReference type="Pfam" id="PF02675">
    <property type="entry name" value="AdoMet_dc"/>
    <property type="match status" value="1"/>
</dbReference>
<comment type="cofactor">
    <cofactor evidence="1">
        <name>pyruvate</name>
        <dbReference type="ChEBI" id="CHEBI:15361"/>
    </cofactor>
</comment>
<dbReference type="SUPFAM" id="SSF53335">
    <property type="entry name" value="S-adenosyl-L-methionine-dependent methyltransferases"/>
    <property type="match status" value="1"/>
</dbReference>
<evidence type="ECO:0000256" key="7">
    <source>
        <dbReference type="ARBA" id="ARBA00023145"/>
    </source>
</evidence>
<evidence type="ECO:0000256" key="10">
    <source>
        <dbReference type="ARBA" id="ARBA00023317"/>
    </source>
</evidence>
<gene>
    <name evidence="14" type="ORF">CYCCA115_LOCUS20223</name>
</gene>
<dbReference type="InterPro" id="IPR003826">
    <property type="entry name" value="AdoMetDC_fam_prok"/>
</dbReference>
<name>A0AAD2JM38_9STRA</name>
<evidence type="ECO:0000259" key="13">
    <source>
        <dbReference type="PROSITE" id="PS51006"/>
    </source>
</evidence>
<dbReference type="Gene3D" id="3.60.90.10">
    <property type="entry name" value="S-adenosylmethionine decarboxylase"/>
    <property type="match status" value="1"/>
</dbReference>
<dbReference type="GO" id="GO:0008295">
    <property type="term" value="P:spermidine biosynthetic process"/>
    <property type="evidence" value="ECO:0007669"/>
    <property type="project" value="InterPro"/>
</dbReference>
<keyword evidence="8" id="KW-0456">Lyase</keyword>
<accession>A0AAD2JM38</accession>
<protein>
    <recommendedName>
        <fullName evidence="13">PABS domain-containing protein</fullName>
    </recommendedName>
</protein>
<keyword evidence="9" id="KW-0704">Schiff base</keyword>
<evidence type="ECO:0000256" key="11">
    <source>
        <dbReference type="PROSITE-ProRule" id="PRU00354"/>
    </source>
</evidence>
<keyword evidence="4" id="KW-0210">Decarboxylase</keyword>
<dbReference type="Pfam" id="PF01564">
    <property type="entry name" value="Spermine_synth"/>
    <property type="match status" value="1"/>
</dbReference>
<dbReference type="Proteomes" id="UP001295423">
    <property type="component" value="Unassembled WGS sequence"/>
</dbReference>
<comment type="caution">
    <text evidence="11">Lacks conserved residue(s) required for the propagation of feature annotation.</text>
</comment>
<feature type="region of interest" description="Disordered" evidence="12">
    <location>
        <begin position="601"/>
        <end position="622"/>
    </location>
</feature>
<evidence type="ECO:0000256" key="5">
    <source>
        <dbReference type="ARBA" id="ARBA00022813"/>
    </source>
</evidence>
<keyword evidence="10" id="KW-0670">Pyruvate</keyword>
<dbReference type="GO" id="GO:0005829">
    <property type="term" value="C:cytosol"/>
    <property type="evidence" value="ECO:0007669"/>
    <property type="project" value="TreeGrafter"/>
</dbReference>
<dbReference type="InterPro" id="IPR029063">
    <property type="entry name" value="SAM-dependent_MTases_sf"/>
</dbReference>
<dbReference type="PANTHER" id="PTHR33866:SF2">
    <property type="entry name" value="S-ADENOSYLMETHIONINE DECARBOXYLASE PROENZYME"/>
    <property type="match status" value="1"/>
</dbReference>
<evidence type="ECO:0000313" key="15">
    <source>
        <dbReference type="Proteomes" id="UP001295423"/>
    </source>
</evidence>
<dbReference type="EMBL" id="CAKOGP040002147">
    <property type="protein sequence ID" value="CAJ1963560.1"/>
    <property type="molecule type" value="Genomic_DNA"/>
</dbReference>
<dbReference type="AlphaFoldDB" id="A0AAD2JM38"/>
<dbReference type="SUPFAM" id="SSF56276">
    <property type="entry name" value="S-adenosylmethionine decarboxylase"/>
    <property type="match status" value="1"/>
</dbReference>
<dbReference type="Gene3D" id="3.40.50.150">
    <property type="entry name" value="Vaccinia Virus protein VP39"/>
    <property type="match status" value="1"/>
</dbReference>
<evidence type="ECO:0000256" key="2">
    <source>
        <dbReference type="ARBA" id="ARBA00007867"/>
    </source>
</evidence>
<evidence type="ECO:0000256" key="12">
    <source>
        <dbReference type="SAM" id="MobiDB-lite"/>
    </source>
</evidence>
<evidence type="ECO:0000256" key="9">
    <source>
        <dbReference type="ARBA" id="ARBA00023270"/>
    </source>
</evidence>
<evidence type="ECO:0000256" key="8">
    <source>
        <dbReference type="ARBA" id="ARBA00023239"/>
    </source>
</evidence>
<proteinExistence type="inferred from homology"/>
<evidence type="ECO:0000256" key="1">
    <source>
        <dbReference type="ARBA" id="ARBA00001928"/>
    </source>
</evidence>
<keyword evidence="3 11" id="KW-0808">Transferase</keyword>
<dbReference type="PANTHER" id="PTHR33866">
    <property type="entry name" value="S-ADENOSYLMETHIONINE DECARBOXYLASE PROENZYME"/>
    <property type="match status" value="1"/>
</dbReference>
<dbReference type="GO" id="GO:0004014">
    <property type="term" value="F:adenosylmethionine decarboxylase activity"/>
    <property type="evidence" value="ECO:0007669"/>
    <property type="project" value="InterPro"/>
</dbReference>
<dbReference type="InterPro" id="IPR016067">
    <property type="entry name" value="S-AdoMet_deCO2ase_core"/>
</dbReference>
<keyword evidence="15" id="KW-1185">Reference proteome</keyword>
<evidence type="ECO:0000256" key="6">
    <source>
        <dbReference type="ARBA" id="ARBA00023115"/>
    </source>
</evidence>
<keyword evidence="7" id="KW-0865">Zymogen</keyword>
<evidence type="ECO:0000313" key="14">
    <source>
        <dbReference type="EMBL" id="CAJ1963560.1"/>
    </source>
</evidence>
<organism evidence="14 15">
    <name type="scientific">Cylindrotheca closterium</name>
    <dbReference type="NCBI Taxonomy" id="2856"/>
    <lineage>
        <taxon>Eukaryota</taxon>
        <taxon>Sar</taxon>
        <taxon>Stramenopiles</taxon>
        <taxon>Ochrophyta</taxon>
        <taxon>Bacillariophyta</taxon>
        <taxon>Bacillariophyceae</taxon>
        <taxon>Bacillariophycidae</taxon>
        <taxon>Bacillariales</taxon>
        <taxon>Bacillariaceae</taxon>
        <taxon>Cylindrotheca</taxon>
    </lineage>
</organism>
<dbReference type="PROSITE" id="PS51006">
    <property type="entry name" value="PABS_2"/>
    <property type="match status" value="1"/>
</dbReference>
<comment type="caution">
    <text evidence="14">The sequence shown here is derived from an EMBL/GenBank/DDBJ whole genome shotgun (WGS) entry which is preliminary data.</text>
</comment>
<dbReference type="InterPro" id="IPR030374">
    <property type="entry name" value="PABS"/>
</dbReference>
<dbReference type="GO" id="GO:0016740">
    <property type="term" value="F:transferase activity"/>
    <property type="evidence" value="ECO:0007669"/>
    <property type="project" value="UniProtKB-UniRule"/>
</dbReference>